<dbReference type="AlphaFoldDB" id="A0A2T3Z6Q0"/>
<gene>
    <name evidence="1" type="ORF">M441DRAFT_406969</name>
</gene>
<keyword evidence="2" id="KW-1185">Reference proteome</keyword>
<evidence type="ECO:0000313" key="2">
    <source>
        <dbReference type="Proteomes" id="UP000240493"/>
    </source>
</evidence>
<protein>
    <submittedName>
        <fullName evidence="1">Uncharacterized protein</fullName>
    </submittedName>
</protein>
<name>A0A2T3Z6Q0_TRIA4</name>
<sequence>MTVLHTRWIAPLPQTRPRLSPAPSTWRANPLGTATGPRSHFSVLSNRSIKHAWPTSPSVSPLNGVPSTSAPPYGSLLEALLLLVPKFAMLWRKGLARFSTSALHFARSFFMSALWPPPEEDCTAKKSWGTRATSEIGCSPQTGAIQS</sequence>
<dbReference type="Proteomes" id="UP000240493">
    <property type="component" value="Unassembled WGS sequence"/>
</dbReference>
<proteinExistence type="predicted"/>
<reference evidence="1 2" key="1">
    <citation type="submission" date="2016-07" db="EMBL/GenBank/DDBJ databases">
        <title>Multiple horizontal gene transfer events from other fungi enriched the ability of initially mycotrophic Trichoderma (Ascomycota) to feed on dead plant biomass.</title>
        <authorList>
            <consortium name="DOE Joint Genome Institute"/>
            <person name="Aerts A."/>
            <person name="Atanasova L."/>
            <person name="Chenthamara K."/>
            <person name="Zhang J."/>
            <person name="Grujic M."/>
            <person name="Henrissat B."/>
            <person name="Kuo A."/>
            <person name="Salamov A."/>
            <person name="Lipzen A."/>
            <person name="Labutti K."/>
            <person name="Barry K."/>
            <person name="Miao Y."/>
            <person name="Rahimi M.J."/>
            <person name="Shen Q."/>
            <person name="Grigoriev I.V."/>
            <person name="Kubicek C.P."/>
            <person name="Druzhinina I.S."/>
        </authorList>
    </citation>
    <scope>NUCLEOTIDE SEQUENCE [LARGE SCALE GENOMIC DNA]</scope>
    <source>
        <strain evidence="1 2">CBS 433.97</strain>
    </source>
</reference>
<evidence type="ECO:0000313" key="1">
    <source>
        <dbReference type="EMBL" id="PTB40484.1"/>
    </source>
</evidence>
<dbReference type="EMBL" id="KZ679262">
    <property type="protein sequence ID" value="PTB40484.1"/>
    <property type="molecule type" value="Genomic_DNA"/>
</dbReference>
<accession>A0A2T3Z6Q0</accession>
<organism evidence="1 2">
    <name type="scientific">Trichoderma asperellum (strain ATCC 204424 / CBS 433.97 / NBRC 101777)</name>
    <dbReference type="NCBI Taxonomy" id="1042311"/>
    <lineage>
        <taxon>Eukaryota</taxon>
        <taxon>Fungi</taxon>
        <taxon>Dikarya</taxon>
        <taxon>Ascomycota</taxon>
        <taxon>Pezizomycotina</taxon>
        <taxon>Sordariomycetes</taxon>
        <taxon>Hypocreomycetidae</taxon>
        <taxon>Hypocreales</taxon>
        <taxon>Hypocreaceae</taxon>
        <taxon>Trichoderma</taxon>
    </lineage>
</organism>